<dbReference type="PANTHER" id="PTHR10241">
    <property type="entry name" value="LETHAL 2 GIANT LARVAE PROTEIN"/>
    <property type="match status" value="1"/>
</dbReference>
<dbReference type="EMBL" id="JACDTQ010002496">
    <property type="protein sequence ID" value="KAF5918012.1"/>
    <property type="molecule type" value="Genomic_DNA"/>
</dbReference>
<name>A0A7J7EQD3_DICBM</name>
<dbReference type="GO" id="GO:0051294">
    <property type="term" value="P:establishment of spindle orientation"/>
    <property type="evidence" value="ECO:0007669"/>
    <property type="project" value="TreeGrafter"/>
</dbReference>
<evidence type="ECO:0000313" key="2">
    <source>
        <dbReference type="EMBL" id="KAF5918012.1"/>
    </source>
</evidence>
<feature type="region of interest" description="Disordered" evidence="1">
    <location>
        <begin position="1"/>
        <end position="22"/>
    </location>
</feature>
<dbReference type="GO" id="GO:0030864">
    <property type="term" value="C:cortical actin cytoskeleton"/>
    <property type="evidence" value="ECO:0007669"/>
    <property type="project" value="TreeGrafter"/>
</dbReference>
<comment type="caution">
    <text evidence="2">The sequence shown here is derived from an EMBL/GenBank/DDBJ whole genome shotgun (WGS) entry which is preliminary data.</text>
</comment>
<dbReference type="GO" id="GO:0006893">
    <property type="term" value="P:Golgi to plasma membrane transport"/>
    <property type="evidence" value="ECO:0007669"/>
    <property type="project" value="TreeGrafter"/>
</dbReference>
<dbReference type="GO" id="GO:0032878">
    <property type="term" value="P:regulation of establishment or maintenance of cell polarity"/>
    <property type="evidence" value="ECO:0007669"/>
    <property type="project" value="TreeGrafter"/>
</dbReference>
<feature type="region of interest" description="Disordered" evidence="1">
    <location>
        <begin position="88"/>
        <end position="107"/>
    </location>
</feature>
<proteinExistence type="predicted"/>
<dbReference type="GO" id="GO:0045159">
    <property type="term" value="F:myosin II binding"/>
    <property type="evidence" value="ECO:0007669"/>
    <property type="project" value="TreeGrafter"/>
</dbReference>
<dbReference type="GO" id="GO:0008593">
    <property type="term" value="P:regulation of Notch signaling pathway"/>
    <property type="evidence" value="ECO:0007669"/>
    <property type="project" value="TreeGrafter"/>
</dbReference>
<sequence>MKSLHQSFPRIWKRPASGKKWAPNANSKWHEANMQLAEQACPHAVEMTPAWLTIPSRASRAASTSPTPRHGPAMQHQLGLHICLHSRGSDGEKQPELREGEARQGKDVQLTHRAPLVAIPVLDAHAADLQDGHAVLIAAEERFKVFTLPQVSAKTKFKLKAHEGRCVCKVALVTFASEACENYAKTCLPCLTYPGDIHVFLVSGLRPQVHFSHIRKANISYIAACVFNTPQPGARNITEPLGSLDVSWPCNATHASYRLESPKLSQASGPWASSWPHEATVEALILSAARVLTPQSSPRWCFSPCPSTQPAVATPHWTLRGTSQWQM</sequence>
<reference evidence="2 3" key="1">
    <citation type="journal article" date="2020" name="Mol. Biol. Evol.">
        <title>Interspecific Gene Flow and the Evolution of Specialization in Black and White Rhinoceros.</title>
        <authorList>
            <person name="Moodley Y."/>
            <person name="Westbury M.V."/>
            <person name="Russo I.M."/>
            <person name="Gopalakrishnan S."/>
            <person name="Rakotoarivelo A."/>
            <person name="Olsen R.A."/>
            <person name="Prost S."/>
            <person name="Tunstall T."/>
            <person name="Ryder O.A."/>
            <person name="Dalen L."/>
            <person name="Bruford M.W."/>
        </authorList>
    </citation>
    <scope>NUCLEOTIDE SEQUENCE [LARGE SCALE GENOMIC DNA]</scope>
    <source>
        <strain evidence="2">SBR-YM</strain>
        <tissue evidence="2">Skin</tissue>
    </source>
</reference>
<gene>
    <name evidence="2" type="ORF">HPG69_019818</name>
</gene>
<evidence type="ECO:0000256" key="1">
    <source>
        <dbReference type="SAM" id="MobiDB-lite"/>
    </source>
</evidence>
<keyword evidence="3" id="KW-1185">Reference proteome</keyword>
<dbReference type="PANTHER" id="PTHR10241:SF21">
    <property type="entry name" value="LETHAL(2) GIANT LARVAE PROTEIN HOMOLOG 1"/>
    <property type="match status" value="1"/>
</dbReference>
<dbReference type="GO" id="GO:0030866">
    <property type="term" value="P:cortical actin cytoskeleton organization"/>
    <property type="evidence" value="ECO:0007669"/>
    <property type="project" value="TreeGrafter"/>
</dbReference>
<accession>A0A7J7EQD3</accession>
<dbReference type="AlphaFoldDB" id="A0A7J7EQD3"/>
<protein>
    <submittedName>
        <fullName evidence="2">Uncharacterized protein</fullName>
    </submittedName>
</protein>
<dbReference type="GO" id="GO:0005096">
    <property type="term" value="F:GTPase activator activity"/>
    <property type="evidence" value="ECO:0007669"/>
    <property type="project" value="TreeGrafter"/>
</dbReference>
<organism evidence="2 3">
    <name type="scientific">Diceros bicornis minor</name>
    <name type="common">South-central black rhinoceros</name>
    <dbReference type="NCBI Taxonomy" id="77932"/>
    <lineage>
        <taxon>Eukaryota</taxon>
        <taxon>Metazoa</taxon>
        <taxon>Chordata</taxon>
        <taxon>Craniata</taxon>
        <taxon>Vertebrata</taxon>
        <taxon>Euteleostomi</taxon>
        <taxon>Mammalia</taxon>
        <taxon>Eutheria</taxon>
        <taxon>Laurasiatheria</taxon>
        <taxon>Perissodactyla</taxon>
        <taxon>Rhinocerotidae</taxon>
        <taxon>Diceros</taxon>
    </lineage>
</organism>
<dbReference type="GO" id="GO:0005886">
    <property type="term" value="C:plasma membrane"/>
    <property type="evidence" value="ECO:0007669"/>
    <property type="project" value="TreeGrafter"/>
</dbReference>
<evidence type="ECO:0000313" key="3">
    <source>
        <dbReference type="Proteomes" id="UP000551758"/>
    </source>
</evidence>
<dbReference type="Proteomes" id="UP000551758">
    <property type="component" value="Unassembled WGS sequence"/>
</dbReference>